<feature type="region of interest" description="Disordered" evidence="19">
    <location>
        <begin position="69"/>
        <end position="88"/>
    </location>
</feature>
<evidence type="ECO:0000256" key="15">
    <source>
        <dbReference type="ARBA" id="ARBA00023136"/>
    </source>
</evidence>
<evidence type="ECO:0000256" key="9">
    <source>
        <dbReference type="ARBA" id="ARBA00022499"/>
    </source>
</evidence>
<evidence type="ECO:0000256" key="2">
    <source>
        <dbReference type="ARBA" id="ARBA00004279"/>
    </source>
</evidence>
<evidence type="ECO:0000256" key="8">
    <source>
        <dbReference type="ARBA" id="ARBA00022490"/>
    </source>
</evidence>
<dbReference type="PANTHER" id="PTHR11501:SF14">
    <property type="entry name" value="MICROTUBULE-ASSOCIATED PROTEIN TAU"/>
    <property type="match status" value="1"/>
</dbReference>
<feature type="compositionally biased region" description="Polar residues" evidence="19">
    <location>
        <begin position="434"/>
        <end position="444"/>
    </location>
</feature>
<dbReference type="Ensembl" id="ENSCABT00000007647.1">
    <property type="protein sequence ID" value="ENSCABP00000006998.1"/>
    <property type="gene ID" value="ENSCABG00000005310.1"/>
</dbReference>
<feature type="compositionally biased region" description="Polar residues" evidence="19">
    <location>
        <begin position="469"/>
        <end position="479"/>
    </location>
</feature>
<feature type="region of interest" description="Disordered" evidence="19">
    <location>
        <begin position="727"/>
        <end position="747"/>
    </location>
</feature>
<dbReference type="GO" id="GO:0030425">
    <property type="term" value="C:dendrite"/>
    <property type="evidence" value="ECO:0007669"/>
    <property type="project" value="UniProtKB-SubCell"/>
</dbReference>
<evidence type="ECO:0000256" key="12">
    <source>
        <dbReference type="ARBA" id="ARBA00022737"/>
    </source>
</evidence>
<evidence type="ECO:0000256" key="19">
    <source>
        <dbReference type="SAM" id="MobiDB-lite"/>
    </source>
</evidence>
<gene>
    <name evidence="20" type="primary">MAPT</name>
</gene>
<keyword evidence="21" id="KW-1185">Reference proteome</keyword>
<dbReference type="InterPro" id="IPR002955">
    <property type="entry name" value="Tau"/>
</dbReference>
<keyword evidence="16 18" id="KW-0206">Cytoskeleton</keyword>
<keyword evidence="13" id="KW-0832">Ubl conjugation</keyword>
<keyword evidence="14" id="KW-0007">Acetylation</keyword>
<evidence type="ECO:0000256" key="11">
    <source>
        <dbReference type="ARBA" id="ARBA00022701"/>
    </source>
</evidence>
<dbReference type="InterPro" id="IPR027324">
    <property type="entry name" value="MAP2/MAP4/Tau"/>
</dbReference>
<feature type="compositionally biased region" description="Basic and acidic residues" evidence="19">
    <location>
        <begin position="370"/>
        <end position="387"/>
    </location>
</feature>
<keyword evidence="10" id="KW-0597">Phosphoprotein</keyword>
<dbReference type="GO" id="GO:0005829">
    <property type="term" value="C:cytosol"/>
    <property type="evidence" value="ECO:0007669"/>
    <property type="project" value="UniProtKB-SubCell"/>
</dbReference>
<keyword evidence="6" id="KW-1003">Cell membrane</keyword>
<evidence type="ECO:0000256" key="17">
    <source>
        <dbReference type="ARBA" id="ARBA00023273"/>
    </source>
</evidence>
<organism evidence="20 21">
    <name type="scientific">Chelonoidis abingdonii</name>
    <name type="common">Abingdon island giant tortoise</name>
    <name type="synonym">Testudo abingdonii</name>
    <dbReference type="NCBI Taxonomy" id="106734"/>
    <lineage>
        <taxon>Eukaryota</taxon>
        <taxon>Metazoa</taxon>
        <taxon>Chordata</taxon>
        <taxon>Craniata</taxon>
        <taxon>Vertebrata</taxon>
        <taxon>Euteleostomi</taxon>
        <taxon>Archelosauria</taxon>
        <taxon>Testudinata</taxon>
        <taxon>Testudines</taxon>
        <taxon>Cryptodira</taxon>
        <taxon>Durocryptodira</taxon>
        <taxon>Testudinoidea</taxon>
        <taxon>Testudinidae</taxon>
        <taxon>Chelonoidis</taxon>
    </lineage>
</organism>
<evidence type="ECO:0000256" key="1">
    <source>
        <dbReference type="ARBA" id="ARBA00004245"/>
    </source>
</evidence>
<evidence type="ECO:0000313" key="20">
    <source>
        <dbReference type="Ensembl" id="ENSCABP00000006998.1"/>
    </source>
</evidence>
<keyword evidence="15" id="KW-0472">Membrane</keyword>
<evidence type="ECO:0000256" key="16">
    <source>
        <dbReference type="ARBA" id="ARBA00023212"/>
    </source>
</evidence>
<dbReference type="GO" id="GO:0008017">
    <property type="term" value="F:microtubule binding"/>
    <property type="evidence" value="ECO:0007669"/>
    <property type="project" value="InterPro"/>
</dbReference>
<keyword evidence="7" id="KW-0488">Methylation</keyword>
<keyword evidence="17" id="KW-0966">Cell projection</keyword>
<evidence type="ECO:0000256" key="6">
    <source>
        <dbReference type="ARBA" id="ARBA00022475"/>
    </source>
</evidence>
<reference evidence="20" key="1">
    <citation type="submission" date="2025-08" db="UniProtKB">
        <authorList>
            <consortium name="Ensembl"/>
        </authorList>
    </citation>
    <scope>IDENTIFICATION</scope>
</reference>
<dbReference type="GO" id="GO:0005874">
    <property type="term" value="C:microtubule"/>
    <property type="evidence" value="ECO:0007669"/>
    <property type="project" value="UniProtKB-KW"/>
</dbReference>
<dbReference type="PRINTS" id="PR01261">
    <property type="entry name" value="TAUPROTEIN"/>
</dbReference>
<feature type="compositionally biased region" description="Polar residues" evidence="19">
    <location>
        <begin position="77"/>
        <end position="87"/>
    </location>
</feature>
<dbReference type="AlphaFoldDB" id="A0A8C0GFL8"/>
<dbReference type="Proteomes" id="UP000694404">
    <property type="component" value="Unplaced"/>
</dbReference>
<keyword evidence="8 18" id="KW-0963">Cytoplasm</keyword>
<feature type="compositionally biased region" description="Basic and acidic residues" evidence="19">
    <location>
        <begin position="512"/>
        <end position="523"/>
    </location>
</feature>
<sequence length="771" mass="83089">MAEQRQDFNMMEDHSMSQAKQIPSGEPYQVGVVMGEGEDLPPQAGYFLCREMRMTQLGDLSYPLQIPVDDGSDEPISETSDAKSTPTMEDATALLVEERAHEDRIAARQHVEIPEGTTGEEAGHDVCTEEFAASAVSKFSQSAPRAGMFYHEKLAAQFDKHPGVDDVGYEPVGNSHIQERPSPLYSRGKYKEEAARHEKDEDRDIDETILQDSPSSLGQQDSPLLEAAEEAVKEHSFPAEGQPKDNLAEISRETPVTEREGHKAGQILDEKRQWLSGKGYDDVTKMEPSESMYQVEVEANIIREGEISGSPLDATKFPDRLNKDVADRSVSLQQEMGGMVQAMEKQEAPKKKPAARVSEKQVSRVPHLKARIDSKDKDGIDTEEKKPKTSTPSSAKPLKDRSSITPQRPSSVSTTPLKTPSSPAESSVPASTPKRVSSITSRPASTGMKETKPKGPEMKSGMKMAAPRSATQTQKSPANATRIPAKTPTAPKTPPSAAGRKEQRKPPTTAAKSEKGEPAKSGDRSGYSSPGSPGTPGSRSRTPSLPTPPNREPKKVAVVRTPPKSPASAKSRLQTSTAPMPDLKNVRSKIGSTENLKHQPGGGKVQIMNKKLDLSNVQSKCGSKDNIKHSPGGGSVQIVYKPVDLSQVTSKCGSLGNIHHKPGGGQVEVKSEKLDFKEKVQSKIGSLDNITHVPGGGNKKIESHKLTFRENAKAKTDHGAEIVYKSPTISGDASPRRLSNVSSTGSINMVDSPQLATLADEVSASLAKQGL</sequence>
<evidence type="ECO:0000256" key="3">
    <source>
        <dbReference type="ARBA" id="ARBA00004413"/>
    </source>
</evidence>
<feature type="compositionally biased region" description="Low complexity" evidence="19">
    <location>
        <begin position="480"/>
        <end position="498"/>
    </location>
</feature>
<feature type="compositionally biased region" description="Low complexity" evidence="19">
    <location>
        <begin position="419"/>
        <end position="433"/>
    </location>
</feature>
<dbReference type="PANTHER" id="PTHR11501">
    <property type="entry name" value="MICROTUBULE-ASSOCIATED PROTEIN"/>
    <property type="match status" value="1"/>
</dbReference>
<protein>
    <recommendedName>
        <fullName evidence="18">Microtubule-associated protein</fullName>
    </recommendedName>
</protein>
<proteinExistence type="predicted"/>
<feature type="compositionally biased region" description="Polar residues" evidence="19">
    <location>
        <begin position="210"/>
        <end position="222"/>
    </location>
</feature>
<dbReference type="PROSITE" id="PS00229">
    <property type="entry name" value="TAU_MAP_1"/>
    <property type="match status" value="2"/>
</dbReference>
<dbReference type="PROSITE" id="PS51491">
    <property type="entry name" value="TAU_MAP_2"/>
    <property type="match status" value="4"/>
</dbReference>
<keyword evidence="12" id="KW-0677">Repeat</keyword>
<dbReference type="GO" id="GO:0005886">
    <property type="term" value="C:plasma membrane"/>
    <property type="evidence" value="ECO:0007669"/>
    <property type="project" value="UniProtKB-SubCell"/>
</dbReference>
<evidence type="ECO:0000256" key="7">
    <source>
        <dbReference type="ARBA" id="ARBA00022481"/>
    </source>
</evidence>
<dbReference type="GeneTree" id="ENSGT00940000155494"/>
<accession>A0A8C0GFL8</accession>
<dbReference type="GO" id="GO:0000226">
    <property type="term" value="P:microtubule cytoskeleton organization"/>
    <property type="evidence" value="ECO:0007669"/>
    <property type="project" value="TreeGrafter"/>
</dbReference>
<keyword evidence="9" id="KW-1017">Isopeptide bond</keyword>
<dbReference type="Pfam" id="PF00418">
    <property type="entry name" value="Tubulin-binding"/>
    <property type="match status" value="4"/>
</dbReference>
<dbReference type="GO" id="GO:0031175">
    <property type="term" value="P:neuron projection development"/>
    <property type="evidence" value="ECO:0007669"/>
    <property type="project" value="TreeGrafter"/>
</dbReference>
<evidence type="ECO:0000256" key="18">
    <source>
        <dbReference type="RuleBase" id="RU000686"/>
    </source>
</evidence>
<evidence type="ECO:0000256" key="4">
    <source>
        <dbReference type="ARBA" id="ARBA00004489"/>
    </source>
</evidence>
<evidence type="ECO:0000313" key="21">
    <source>
        <dbReference type="Proteomes" id="UP000694404"/>
    </source>
</evidence>
<feature type="compositionally biased region" description="Low complexity" evidence="19">
    <location>
        <begin position="524"/>
        <end position="544"/>
    </location>
</feature>
<feature type="region of interest" description="Disordered" evidence="19">
    <location>
        <begin position="1"/>
        <end position="24"/>
    </location>
</feature>
<dbReference type="OMA" id="NMMEDHA"/>
<feature type="region of interest" description="Disordered" evidence="19">
    <location>
        <begin position="336"/>
        <end position="585"/>
    </location>
</feature>
<evidence type="ECO:0000256" key="14">
    <source>
        <dbReference type="ARBA" id="ARBA00022990"/>
    </source>
</evidence>
<name>A0A8C0GFL8_CHEAB</name>
<evidence type="ECO:0000256" key="5">
    <source>
        <dbReference type="ARBA" id="ARBA00004514"/>
    </source>
</evidence>
<reference evidence="20" key="2">
    <citation type="submission" date="2025-09" db="UniProtKB">
        <authorList>
            <consortium name="Ensembl"/>
        </authorList>
    </citation>
    <scope>IDENTIFICATION</scope>
</reference>
<dbReference type="GO" id="GO:0030424">
    <property type="term" value="C:axon"/>
    <property type="evidence" value="ECO:0007669"/>
    <property type="project" value="UniProtKB-SubCell"/>
</dbReference>
<evidence type="ECO:0000256" key="10">
    <source>
        <dbReference type="ARBA" id="ARBA00022553"/>
    </source>
</evidence>
<feature type="compositionally biased region" description="Basic and acidic residues" evidence="19">
    <location>
        <begin position="230"/>
        <end position="267"/>
    </location>
</feature>
<feature type="compositionally biased region" description="Basic and acidic residues" evidence="19">
    <location>
        <begin position="1"/>
        <end position="15"/>
    </location>
</feature>
<feature type="compositionally biased region" description="Polar residues" evidence="19">
    <location>
        <begin position="403"/>
        <end position="418"/>
    </location>
</feature>
<feature type="compositionally biased region" description="Basic and acidic residues" evidence="19">
    <location>
        <begin position="189"/>
        <end position="202"/>
    </location>
</feature>
<evidence type="ECO:0000256" key="13">
    <source>
        <dbReference type="ARBA" id="ARBA00022843"/>
    </source>
</evidence>
<comment type="subcellular location">
    <subcellularLocation>
        <location evidence="3">Cell membrane</location>
        <topology evidence="3">Peripheral membrane protein</topology>
        <orientation evidence="3">Cytoplasmic side</orientation>
    </subcellularLocation>
    <subcellularLocation>
        <location evidence="4">Cell projection</location>
        <location evidence="4">Axon</location>
    </subcellularLocation>
    <subcellularLocation>
        <location evidence="2">Cell projection</location>
        <location evidence="2">Dendrite</location>
    </subcellularLocation>
    <subcellularLocation>
        <location evidence="1 18">Cytoplasm</location>
        <location evidence="1 18">Cytoskeleton</location>
    </subcellularLocation>
    <subcellularLocation>
        <location evidence="5">Cytoplasm</location>
        <location evidence="5">Cytosol</location>
    </subcellularLocation>
</comment>
<feature type="region of interest" description="Disordered" evidence="19">
    <location>
        <begin position="161"/>
        <end position="267"/>
    </location>
</feature>
<keyword evidence="11 18" id="KW-0493">Microtubule</keyword>
<dbReference type="InterPro" id="IPR001084">
    <property type="entry name" value="MAP_tubulin-bd_rpt"/>
</dbReference>